<proteinExistence type="predicted"/>
<reference evidence="1 2" key="1">
    <citation type="submission" date="2024-06" db="EMBL/GenBank/DDBJ databases">
        <title>A chromosome level genome sequence of Diviner's sage (Salvia divinorum).</title>
        <authorList>
            <person name="Ford S.A."/>
            <person name="Ro D.-K."/>
            <person name="Ness R.W."/>
            <person name="Phillips M.A."/>
        </authorList>
    </citation>
    <scope>NUCLEOTIDE SEQUENCE [LARGE SCALE GENOMIC DNA]</scope>
    <source>
        <strain evidence="1">SAF-2024a</strain>
        <tissue evidence="1">Leaf</tissue>
    </source>
</reference>
<evidence type="ECO:0000313" key="2">
    <source>
        <dbReference type="Proteomes" id="UP001567538"/>
    </source>
</evidence>
<accession>A0ABD1IEP9</accession>
<dbReference type="PANTHER" id="PTHR13650">
    <property type="entry name" value="SPATACSIN"/>
    <property type="match status" value="1"/>
</dbReference>
<organism evidence="1 2">
    <name type="scientific">Salvia divinorum</name>
    <name type="common">Maria pastora</name>
    <name type="synonym">Diviner's sage</name>
    <dbReference type="NCBI Taxonomy" id="28513"/>
    <lineage>
        <taxon>Eukaryota</taxon>
        <taxon>Viridiplantae</taxon>
        <taxon>Streptophyta</taxon>
        <taxon>Embryophyta</taxon>
        <taxon>Tracheophyta</taxon>
        <taxon>Spermatophyta</taxon>
        <taxon>Magnoliopsida</taxon>
        <taxon>eudicotyledons</taxon>
        <taxon>Gunneridae</taxon>
        <taxon>Pentapetalae</taxon>
        <taxon>asterids</taxon>
        <taxon>lamiids</taxon>
        <taxon>Lamiales</taxon>
        <taxon>Lamiaceae</taxon>
        <taxon>Nepetoideae</taxon>
        <taxon>Mentheae</taxon>
        <taxon>Salviinae</taxon>
        <taxon>Salvia</taxon>
        <taxon>Salvia subgen. Calosphace</taxon>
    </lineage>
</organism>
<gene>
    <name evidence="1" type="ORF">AAHA92_02700</name>
</gene>
<dbReference type="AlphaFoldDB" id="A0ABD1IEP9"/>
<dbReference type="PANTHER" id="PTHR13650:SF1">
    <property type="entry name" value="CLEAVAGE AND POLYADENYLATION SPECIFICITY FACTOR SUBUNIT 1"/>
    <property type="match status" value="1"/>
</dbReference>
<keyword evidence="2" id="KW-1185">Reference proteome</keyword>
<name>A0ABD1IEP9_SALDI</name>
<evidence type="ECO:0000313" key="1">
    <source>
        <dbReference type="EMBL" id="KAL1567195.1"/>
    </source>
</evidence>
<dbReference type="Proteomes" id="UP001567538">
    <property type="component" value="Unassembled WGS sequence"/>
</dbReference>
<comment type="caution">
    <text evidence="1">The sequence shown here is derived from an EMBL/GenBank/DDBJ whole genome shotgun (WGS) entry which is preliminary data.</text>
</comment>
<protein>
    <submittedName>
        <fullName evidence="1">Uncharacterized protein</fullName>
    </submittedName>
</protein>
<dbReference type="InterPro" id="IPR028103">
    <property type="entry name" value="Spatacsin"/>
</dbReference>
<sequence>MEWGPSKTLSPNIEVQKEVGSHYKTTGKRTSDVEAPVKDGRSASPKIWMQTFLPKVERVTSGGYIYSRYPNRSLFPNDVVVSFRIYDQESQFSDLVSLGDTATGNQTNPSMPIVGCTTNRSDTELSSSVMSLAVTKTVSWGIQWLYSVKLDEKLDTGPFEWTDFRFSDRFLICLSTSGTISLYGAMEGLSTWQQEGDILEENRL</sequence>
<dbReference type="EMBL" id="JBEAFC010000002">
    <property type="protein sequence ID" value="KAL1567195.1"/>
    <property type="molecule type" value="Genomic_DNA"/>
</dbReference>